<keyword evidence="3" id="KW-1185">Reference proteome</keyword>
<accession>A0A077LUD0</accession>
<name>A0A077LUD0_9MICO</name>
<dbReference type="SUPFAM" id="SSF46785">
    <property type="entry name" value="Winged helix' DNA-binding domain"/>
    <property type="match status" value="1"/>
</dbReference>
<dbReference type="Proteomes" id="UP000035721">
    <property type="component" value="Unassembled WGS sequence"/>
</dbReference>
<dbReference type="InterPro" id="IPR036388">
    <property type="entry name" value="WH-like_DNA-bd_sf"/>
</dbReference>
<dbReference type="Gene3D" id="1.10.10.10">
    <property type="entry name" value="Winged helix-like DNA-binding domain superfamily/Winged helix DNA-binding domain"/>
    <property type="match status" value="1"/>
</dbReference>
<dbReference type="STRING" id="1194083.BN12_1640011"/>
<dbReference type="AlphaFoldDB" id="A0A077LUD0"/>
<organism evidence="2 3">
    <name type="scientific">Nostocoides japonicum T1-X7</name>
    <dbReference type="NCBI Taxonomy" id="1194083"/>
    <lineage>
        <taxon>Bacteria</taxon>
        <taxon>Bacillati</taxon>
        <taxon>Actinomycetota</taxon>
        <taxon>Actinomycetes</taxon>
        <taxon>Micrococcales</taxon>
        <taxon>Intrasporangiaceae</taxon>
        <taxon>Nostocoides</taxon>
    </lineage>
</organism>
<dbReference type="InterPro" id="IPR036390">
    <property type="entry name" value="WH_DNA-bd_sf"/>
</dbReference>
<comment type="caution">
    <text evidence="2">The sequence shown here is derived from an EMBL/GenBank/DDBJ whole genome shotgun (WGS) entry which is preliminary data.</text>
</comment>
<proteinExistence type="predicted"/>
<evidence type="ECO:0000256" key="1">
    <source>
        <dbReference type="SAM" id="MobiDB-lite"/>
    </source>
</evidence>
<dbReference type="OrthoDB" id="8635520at2"/>
<dbReference type="EMBL" id="CAJB01000073">
    <property type="protein sequence ID" value="CCH77111.1"/>
    <property type="molecule type" value="Genomic_DNA"/>
</dbReference>
<reference evidence="2 3" key="1">
    <citation type="journal article" date="2013" name="ISME J.">
        <title>A metabolic model for members of the genus Tetrasphaera involved in enhanced biological phosphorus removal.</title>
        <authorList>
            <person name="Kristiansen R."/>
            <person name="Nguyen H.T.T."/>
            <person name="Saunders A.M."/>
            <person name="Nielsen J.L."/>
            <person name="Wimmer R."/>
            <person name="Le V.Q."/>
            <person name="McIlroy S.J."/>
            <person name="Petrovski S."/>
            <person name="Seviour R.J."/>
            <person name="Calteau A."/>
            <person name="Nielsen K.L."/>
            <person name="Nielsen P.H."/>
        </authorList>
    </citation>
    <scope>NUCLEOTIDE SEQUENCE [LARGE SCALE GENOMIC DNA]</scope>
    <source>
        <strain evidence="2 3">T1-X7</strain>
    </source>
</reference>
<evidence type="ECO:0000313" key="2">
    <source>
        <dbReference type="EMBL" id="CCH77111.1"/>
    </source>
</evidence>
<feature type="region of interest" description="Disordered" evidence="1">
    <location>
        <begin position="74"/>
        <end position="132"/>
    </location>
</feature>
<sequence length="132" mass="13519">MTREACLSDRRGVELVLTADGREAVEEMARVHVASVREHLVDLVSREELLGLGRAMSRVRDLGCAQARAAGLVPDADSDGAGCGGVTDPDRAAASEPPPCPGAPADVVRAADSDLVAGPGTTEDSGRSAEQA</sequence>
<gene>
    <name evidence="2" type="ORF">BN12_1640011</name>
</gene>
<evidence type="ECO:0000313" key="3">
    <source>
        <dbReference type="Proteomes" id="UP000035721"/>
    </source>
</evidence>
<protein>
    <submittedName>
        <fullName evidence="2">Transcriptional regulator, MarR family</fullName>
    </submittedName>
</protein>